<evidence type="ECO:0000313" key="4">
    <source>
        <dbReference type="Proteomes" id="UP000283003"/>
    </source>
</evidence>
<dbReference type="InterPro" id="IPR007939">
    <property type="entry name" value="Cu-R_B_prcur"/>
</dbReference>
<evidence type="ECO:0000256" key="2">
    <source>
        <dbReference type="SAM" id="SignalP"/>
    </source>
</evidence>
<feature type="signal peptide" evidence="2">
    <location>
        <begin position="1"/>
        <end position="18"/>
    </location>
</feature>
<feature type="region of interest" description="Disordered" evidence="1">
    <location>
        <begin position="86"/>
        <end position="112"/>
    </location>
</feature>
<keyword evidence="4" id="KW-1185">Reference proteome</keyword>
<proteinExistence type="predicted"/>
<keyword evidence="2" id="KW-0732">Signal</keyword>
<dbReference type="Proteomes" id="UP000283003">
    <property type="component" value="Unassembled WGS sequence"/>
</dbReference>
<dbReference type="Pfam" id="PF05275">
    <property type="entry name" value="CopB"/>
    <property type="match status" value="1"/>
</dbReference>
<gene>
    <name evidence="3" type="ORF">EKN06_02730</name>
</gene>
<dbReference type="OrthoDB" id="9778934at2"/>
<dbReference type="RefSeq" id="WP_127611327.1">
    <property type="nucleotide sequence ID" value="NZ_RXOL01000001.1"/>
</dbReference>
<dbReference type="AlphaFoldDB" id="A0A437H0I3"/>
<sequence>MRRSLLLIAAAVATPAAAQDHSATDHSQMDHSQMDHSVMGDPAPEPEMDHSTMDHSMMGHSTMEMDPKPEPKAAETVDEKMEGMDHSMHHGHAMGTSTQAEDQPGNTPAPAVPSVHAADAIFGPDVMQRSRAHLLADMRFTGYSVGLDMLEYRMGDGPDGYAFEGAAWYGGDIDRAVVAYQGEGTFGESPEAVELDAYWRHAINPWFNLQLGARHDFRPDPDRTYALIGIDGLAPYWIEVEAQAFVSEKGDIHVRGSASHDMRITQKLVFEPEAEIDVALQDVPELGIGSGIEKFELSGRLRYEIERNFAPYVGFAWERKLGRSADFARTEGEDPSRFTWLAGLRFWF</sequence>
<feature type="chain" id="PRO_5019402485" evidence="2">
    <location>
        <begin position="19"/>
        <end position="348"/>
    </location>
</feature>
<dbReference type="GO" id="GO:0005507">
    <property type="term" value="F:copper ion binding"/>
    <property type="evidence" value="ECO:0007669"/>
    <property type="project" value="InterPro"/>
</dbReference>
<accession>A0A437H0I3</accession>
<dbReference type="GO" id="GO:0006878">
    <property type="term" value="P:intracellular copper ion homeostasis"/>
    <property type="evidence" value="ECO:0007669"/>
    <property type="project" value="InterPro"/>
</dbReference>
<feature type="region of interest" description="Disordered" evidence="1">
    <location>
        <begin position="14"/>
        <end position="50"/>
    </location>
</feature>
<feature type="compositionally biased region" description="Basic and acidic residues" evidence="1">
    <location>
        <begin position="22"/>
        <end position="34"/>
    </location>
</feature>
<name>A0A437H0I3_9SPHN</name>
<feature type="compositionally biased region" description="Polar residues" evidence="1">
    <location>
        <begin position="95"/>
        <end position="106"/>
    </location>
</feature>
<dbReference type="GO" id="GO:0009279">
    <property type="term" value="C:cell outer membrane"/>
    <property type="evidence" value="ECO:0007669"/>
    <property type="project" value="InterPro"/>
</dbReference>
<evidence type="ECO:0000313" key="3">
    <source>
        <dbReference type="EMBL" id="RVQ69137.1"/>
    </source>
</evidence>
<comment type="caution">
    <text evidence="3">The sequence shown here is derived from an EMBL/GenBank/DDBJ whole genome shotgun (WGS) entry which is preliminary data.</text>
</comment>
<protein>
    <submittedName>
        <fullName evidence="3">Copper resistance protein B</fullName>
    </submittedName>
</protein>
<dbReference type="EMBL" id="RXOL01000001">
    <property type="protein sequence ID" value="RVQ69137.1"/>
    <property type="molecule type" value="Genomic_DNA"/>
</dbReference>
<reference evidence="3 4" key="1">
    <citation type="submission" date="2018-12" db="EMBL/GenBank/DDBJ databases">
        <title>Croceicoccus ponticola sp. nov., a lipolytic bacterium isolated from seawater.</title>
        <authorList>
            <person name="Yoon J.-H."/>
        </authorList>
    </citation>
    <scope>NUCLEOTIDE SEQUENCE [LARGE SCALE GENOMIC DNA]</scope>
    <source>
        <strain evidence="3 4">GM-16</strain>
    </source>
</reference>
<evidence type="ECO:0000256" key="1">
    <source>
        <dbReference type="SAM" id="MobiDB-lite"/>
    </source>
</evidence>
<organism evidence="3 4">
    <name type="scientific">Croceicoccus ponticola</name>
    <dbReference type="NCBI Taxonomy" id="2217664"/>
    <lineage>
        <taxon>Bacteria</taxon>
        <taxon>Pseudomonadati</taxon>
        <taxon>Pseudomonadota</taxon>
        <taxon>Alphaproteobacteria</taxon>
        <taxon>Sphingomonadales</taxon>
        <taxon>Erythrobacteraceae</taxon>
        <taxon>Croceicoccus</taxon>
    </lineage>
</organism>